<dbReference type="SUPFAM" id="SSF75620">
    <property type="entry name" value="Release factor"/>
    <property type="match status" value="1"/>
</dbReference>
<dbReference type="InterPro" id="IPR000352">
    <property type="entry name" value="Pep_chain_release_fac_I"/>
</dbReference>
<feature type="domain" description="Prokaryotic-type class I peptide chain release factors" evidence="4">
    <location>
        <begin position="291"/>
        <end position="307"/>
    </location>
</feature>
<feature type="coiled-coil region" evidence="3">
    <location>
        <begin position="100"/>
        <end position="153"/>
    </location>
</feature>
<protein>
    <submittedName>
        <fullName evidence="5">Mitochondrial translation release factor 1</fullName>
    </submittedName>
</protein>
<evidence type="ECO:0000256" key="1">
    <source>
        <dbReference type="ARBA" id="ARBA00010835"/>
    </source>
</evidence>
<dbReference type="InterPro" id="IPR050057">
    <property type="entry name" value="Prokaryotic/Mito_RF"/>
</dbReference>
<comment type="similarity">
    <text evidence="1">Belongs to the prokaryotic/mitochondrial release factor family.</text>
</comment>
<keyword evidence="3" id="KW-0175">Coiled coil</keyword>
<evidence type="ECO:0000259" key="4">
    <source>
        <dbReference type="PROSITE" id="PS00745"/>
    </source>
</evidence>
<keyword evidence="6" id="KW-1185">Reference proteome</keyword>
<keyword evidence="2" id="KW-0648">Protein biosynthesis</keyword>
<dbReference type="PANTHER" id="PTHR43804">
    <property type="entry name" value="LD18447P"/>
    <property type="match status" value="1"/>
</dbReference>
<evidence type="ECO:0000256" key="2">
    <source>
        <dbReference type="ARBA" id="ARBA00022917"/>
    </source>
</evidence>
<dbReference type="Proteomes" id="UP000261540">
    <property type="component" value="Unplaced"/>
</dbReference>
<dbReference type="AlphaFoldDB" id="A0A3B3T5K6"/>
<proteinExistence type="inferred from homology"/>
<dbReference type="PANTHER" id="PTHR43804:SF1">
    <property type="entry name" value="PEPTIDE CHAIN RELEASE FACTOR 1, MITOCHONDRIAL"/>
    <property type="match status" value="1"/>
</dbReference>
<reference evidence="5" key="2">
    <citation type="submission" date="2025-09" db="UniProtKB">
        <authorList>
            <consortium name="Ensembl"/>
        </authorList>
    </citation>
    <scope>IDENTIFICATION</scope>
</reference>
<dbReference type="Ensembl" id="ENSPKIT00000018563.1">
    <property type="protein sequence ID" value="ENSPKIP00000037591.1"/>
    <property type="gene ID" value="ENSPKIG00000015711.1"/>
</dbReference>
<dbReference type="InterPro" id="IPR005139">
    <property type="entry name" value="PCRF"/>
</dbReference>
<dbReference type="Gene3D" id="6.10.140.1950">
    <property type="match status" value="1"/>
</dbReference>
<organism evidence="5 6">
    <name type="scientific">Paramormyrops kingsleyae</name>
    <dbReference type="NCBI Taxonomy" id="1676925"/>
    <lineage>
        <taxon>Eukaryota</taxon>
        <taxon>Metazoa</taxon>
        <taxon>Chordata</taxon>
        <taxon>Craniata</taxon>
        <taxon>Vertebrata</taxon>
        <taxon>Euteleostomi</taxon>
        <taxon>Actinopterygii</taxon>
        <taxon>Neopterygii</taxon>
        <taxon>Teleostei</taxon>
        <taxon>Osteoglossocephala</taxon>
        <taxon>Osteoglossomorpha</taxon>
        <taxon>Osteoglossiformes</taxon>
        <taxon>Mormyridae</taxon>
        <taxon>Paramormyrops</taxon>
    </lineage>
</organism>
<dbReference type="GeneTree" id="ENSGT00940000156877"/>
<dbReference type="Pfam" id="PF00472">
    <property type="entry name" value="RF-1"/>
    <property type="match status" value="1"/>
</dbReference>
<name>A0A3B3T5K6_9TELE</name>
<evidence type="ECO:0000313" key="6">
    <source>
        <dbReference type="Proteomes" id="UP000261540"/>
    </source>
</evidence>
<accession>A0A3B3T5K6</accession>
<dbReference type="PROSITE" id="PS00745">
    <property type="entry name" value="RF_PROK_I"/>
    <property type="match status" value="1"/>
</dbReference>
<dbReference type="FunFam" id="3.30.160.20:FF:000004">
    <property type="entry name" value="Peptide chain release factor 1"/>
    <property type="match status" value="1"/>
</dbReference>
<reference evidence="5" key="1">
    <citation type="submission" date="2025-08" db="UniProtKB">
        <authorList>
            <consortium name="Ensembl"/>
        </authorList>
    </citation>
    <scope>IDENTIFICATION</scope>
</reference>
<dbReference type="STRING" id="1676925.ENSPKIP00000037591"/>
<evidence type="ECO:0000313" key="5">
    <source>
        <dbReference type="Ensembl" id="ENSPKIP00000037591.1"/>
    </source>
</evidence>
<dbReference type="GO" id="GO:0003747">
    <property type="term" value="F:translation release factor activity"/>
    <property type="evidence" value="ECO:0007669"/>
    <property type="project" value="InterPro"/>
</dbReference>
<evidence type="ECO:0000256" key="3">
    <source>
        <dbReference type="SAM" id="Coils"/>
    </source>
</evidence>
<dbReference type="Gene3D" id="3.30.70.1660">
    <property type="match status" value="1"/>
</dbReference>
<dbReference type="GO" id="GO:0005739">
    <property type="term" value="C:mitochondrion"/>
    <property type="evidence" value="ECO:0007669"/>
    <property type="project" value="TreeGrafter"/>
</dbReference>
<dbReference type="Pfam" id="PF03462">
    <property type="entry name" value="PCRF"/>
    <property type="match status" value="1"/>
</dbReference>
<dbReference type="SMART" id="SM00937">
    <property type="entry name" value="PCRF"/>
    <property type="match status" value="1"/>
</dbReference>
<dbReference type="InterPro" id="IPR045853">
    <property type="entry name" value="Pep_chain_release_fac_I_sf"/>
</dbReference>
<dbReference type="Gene3D" id="3.30.160.20">
    <property type="match status" value="1"/>
</dbReference>
<sequence>MYRRLLRCGACSCRIFHHMQKGALKVPSCKPPMSFMIWGIALRKYCINGHGDLLKNQPVQQYLQSLTKEYRHITQKLQNGQCNEYERKALNKRQVELLPIETAFQNMESAMNDLKELEAILQSSVEEKDRHMLELLKDEHAEMSKRLQALKAELIQTMIPCDRLDSSSDVILEVVSGRTTGGDICQQFTEEVFDMYSRFSSYKNWDFEVYNYTPADYGGLHHAAARVSGENAYKFLKYEGGTHRVQRIPQVGLSSRMQRIHTGTTTVIVLPQPSKIDLDIDPKELQVDTFRSSGAGGQSVNTTDSAVRIVHVPTGIKVECQESRSQLQNRDTAMRLLRAKIYQWITDQEQEKSDATRKHQIGTRSQSERIRTYNFTQDRVTDHRIGHVTRDIKVSLRGPCLRAQCVFNITIPFWFVCLFFAVNIHGSYSVLTESLGTNLANYYFIHLFTKHTSH</sequence>
<dbReference type="GO" id="GO:0070126">
    <property type="term" value="P:mitochondrial translational termination"/>
    <property type="evidence" value="ECO:0007669"/>
    <property type="project" value="TreeGrafter"/>
</dbReference>